<dbReference type="PRINTS" id="PR00081">
    <property type="entry name" value="GDHRDH"/>
</dbReference>
<dbReference type="Pfam" id="PF00106">
    <property type="entry name" value="adh_short"/>
    <property type="match status" value="1"/>
</dbReference>
<dbReference type="InterPro" id="IPR002347">
    <property type="entry name" value="SDR_fam"/>
</dbReference>
<evidence type="ECO:0000313" key="5">
    <source>
        <dbReference type="EMBL" id="OXM17152.1"/>
    </source>
</evidence>
<organism evidence="5 6">
    <name type="scientific">Paenibacillus herberti</name>
    <dbReference type="NCBI Taxonomy" id="1619309"/>
    <lineage>
        <taxon>Bacteria</taxon>
        <taxon>Bacillati</taxon>
        <taxon>Bacillota</taxon>
        <taxon>Bacilli</taxon>
        <taxon>Bacillales</taxon>
        <taxon>Paenibacillaceae</taxon>
        <taxon>Paenibacillus</taxon>
    </lineage>
</organism>
<dbReference type="Proteomes" id="UP000215145">
    <property type="component" value="Unassembled WGS sequence"/>
</dbReference>
<dbReference type="Gene3D" id="3.40.50.720">
    <property type="entry name" value="NAD(P)-binding Rossmann-like Domain"/>
    <property type="match status" value="1"/>
</dbReference>
<dbReference type="AlphaFoldDB" id="A0A229P4H0"/>
<evidence type="ECO:0000256" key="2">
    <source>
        <dbReference type="ARBA" id="ARBA00023002"/>
    </source>
</evidence>
<dbReference type="PIRSF" id="PIRSF000126">
    <property type="entry name" value="11-beta-HSD1"/>
    <property type="match status" value="1"/>
</dbReference>
<evidence type="ECO:0000256" key="3">
    <source>
        <dbReference type="RuleBase" id="RU000363"/>
    </source>
</evidence>
<dbReference type="GO" id="GO:0016616">
    <property type="term" value="F:oxidoreductase activity, acting on the CH-OH group of donors, NAD or NADP as acceptor"/>
    <property type="evidence" value="ECO:0007669"/>
    <property type="project" value="UniProtKB-ARBA"/>
</dbReference>
<dbReference type="PANTHER" id="PTHR44196:SF1">
    <property type="entry name" value="DEHYDROGENASE_REDUCTASE SDR FAMILY MEMBER 7B"/>
    <property type="match status" value="1"/>
</dbReference>
<dbReference type="RefSeq" id="WP_089524229.1">
    <property type="nucleotide sequence ID" value="NZ_NMUQ01000001.1"/>
</dbReference>
<dbReference type="GO" id="GO:0016020">
    <property type="term" value="C:membrane"/>
    <property type="evidence" value="ECO:0007669"/>
    <property type="project" value="TreeGrafter"/>
</dbReference>
<dbReference type="PANTHER" id="PTHR44196">
    <property type="entry name" value="DEHYDROGENASE/REDUCTASE SDR FAMILY MEMBER 7B"/>
    <property type="match status" value="1"/>
</dbReference>
<dbReference type="PRINTS" id="PR00080">
    <property type="entry name" value="SDRFAMILY"/>
</dbReference>
<dbReference type="SUPFAM" id="SSF51735">
    <property type="entry name" value="NAD(P)-binding Rossmann-fold domains"/>
    <property type="match status" value="1"/>
</dbReference>
<evidence type="ECO:0000259" key="4">
    <source>
        <dbReference type="SMART" id="SM00822"/>
    </source>
</evidence>
<keyword evidence="6" id="KW-1185">Reference proteome</keyword>
<keyword evidence="2" id="KW-0560">Oxidoreductase</keyword>
<dbReference type="OrthoDB" id="9793345at2"/>
<evidence type="ECO:0000313" key="6">
    <source>
        <dbReference type="Proteomes" id="UP000215145"/>
    </source>
</evidence>
<dbReference type="FunFam" id="3.40.50.720:FF:000047">
    <property type="entry name" value="NADP-dependent L-serine/L-allo-threonine dehydrogenase"/>
    <property type="match status" value="1"/>
</dbReference>
<feature type="domain" description="Ketoreductase" evidence="4">
    <location>
        <begin position="6"/>
        <end position="187"/>
    </location>
</feature>
<dbReference type="InterPro" id="IPR020904">
    <property type="entry name" value="Sc_DH/Rdtase_CS"/>
</dbReference>
<dbReference type="InterPro" id="IPR036291">
    <property type="entry name" value="NAD(P)-bd_dom_sf"/>
</dbReference>
<proteinExistence type="inferred from homology"/>
<comment type="caution">
    <text evidence="5">The sequence shown here is derived from an EMBL/GenBank/DDBJ whole genome shotgun (WGS) entry which is preliminary data.</text>
</comment>
<comment type="similarity">
    <text evidence="1 3">Belongs to the short-chain dehydrogenases/reductases (SDR) family.</text>
</comment>
<accession>A0A229P4H0</accession>
<dbReference type="EMBL" id="NMUQ01000001">
    <property type="protein sequence ID" value="OXM17152.1"/>
    <property type="molecule type" value="Genomic_DNA"/>
</dbReference>
<dbReference type="InterPro" id="IPR057326">
    <property type="entry name" value="KR_dom"/>
</dbReference>
<name>A0A229P4H0_9BACL</name>
<reference evidence="5 6" key="1">
    <citation type="submission" date="2017-07" db="EMBL/GenBank/DDBJ databases">
        <title>Paenibacillus herberti R33 genome sequencing and assembly.</title>
        <authorList>
            <person name="Su W."/>
        </authorList>
    </citation>
    <scope>NUCLEOTIDE SEQUENCE [LARGE SCALE GENOMIC DNA]</scope>
    <source>
        <strain evidence="5 6">R33</strain>
    </source>
</reference>
<evidence type="ECO:0000256" key="1">
    <source>
        <dbReference type="ARBA" id="ARBA00006484"/>
    </source>
</evidence>
<dbReference type="PROSITE" id="PS00061">
    <property type="entry name" value="ADH_SHORT"/>
    <property type="match status" value="1"/>
</dbReference>
<sequence>MMEKNKVVVITGASSGIGSLVAYHLAMAGAVPVLCGRNEERLRDAAQKIPSRCGIRLLDVTDDASVASTFKSIREEFGRVDVLINNAGFGFFKKFEDSPVEDFKAMMDTNYLGMVRCIKAVLPDMRERRSGHIINVASIAGKMATAKSSGYSASKHAVLGMTNALRQELSGSGIYVSAVNPGPIDTPFFAQADPGGTYARNISSLMMKPEKVAKRIVGVVERPRAEINIPWPFAVGTKIYQLFPRITDRIAGPMLNKK</sequence>
<dbReference type="SMART" id="SM00822">
    <property type="entry name" value="PKS_KR"/>
    <property type="match status" value="1"/>
</dbReference>
<protein>
    <submittedName>
        <fullName evidence="5">Oxidoreductase</fullName>
    </submittedName>
</protein>
<gene>
    <name evidence="5" type="ORF">CGZ75_11185</name>
</gene>